<reference evidence="3" key="1">
    <citation type="submission" date="2020-05" db="EMBL/GenBank/DDBJ databases">
        <title>Phylogenomic resolution of chytrid fungi.</title>
        <authorList>
            <person name="Stajich J.E."/>
            <person name="Amses K."/>
            <person name="Simmons R."/>
            <person name="Seto K."/>
            <person name="Myers J."/>
            <person name="Bonds A."/>
            <person name="Quandt C.A."/>
            <person name="Barry K."/>
            <person name="Liu P."/>
            <person name="Grigoriev I."/>
            <person name="Longcore J.E."/>
            <person name="James T.Y."/>
        </authorList>
    </citation>
    <scope>NUCLEOTIDE SEQUENCE</scope>
    <source>
        <strain evidence="3">JEL0513</strain>
    </source>
</reference>
<dbReference type="EMBL" id="JADGJH010000287">
    <property type="protein sequence ID" value="KAJ3131615.1"/>
    <property type="molecule type" value="Genomic_DNA"/>
</dbReference>
<accession>A0AAD5XJ27</accession>
<name>A0AAD5XJ27_9FUNG</name>
<comment type="caution">
    <text evidence="3">The sequence shown here is derived from an EMBL/GenBank/DDBJ whole genome shotgun (WGS) entry which is preliminary data.</text>
</comment>
<feature type="coiled-coil region" evidence="1">
    <location>
        <begin position="119"/>
        <end position="181"/>
    </location>
</feature>
<gene>
    <name evidence="3" type="ORF">HK100_006161</name>
</gene>
<protein>
    <submittedName>
        <fullName evidence="3">Uncharacterized protein</fullName>
    </submittedName>
</protein>
<sequence length="523" mass="58519">MVLCQAIRIKKKFNYADDVISKGTVVLAEGKRDYKKDELSGRTYPSIVACGLLSETQDIVSRQSKEIAVLKKALVEYSTAGSSSVDSSAITSSEIEPSILSQRFKIDQDVEATHLDLLIKSLSSDLTIAHKKIEALKANLLLKSSTIESLQITLETTQRDFTRAKDDILEYKKQLHEQEESLNAQASSVVDEMLVRATRLKTKHTPFGVIINELSVGDDEGFAKNPETLRGRSKQRIIPISSPTASKSYNRTKPHLSKYHTVSSTNKKKMVPTKLSITTPSNSTGRNGTLLEPHQFSTHPTCTKHARSHSYDSYLKQLMASKVEYKHVHEHNMRVIQNVAAGLTKEYPSRKSGSRLNTSSSPSKPQLIPTPVSTINANDNITIQRQRQSIVKAFGTESSKLEFCMKIPNPDILVNNRNNNDHLDDNREATELKWLDLSTTTKLTPENNTIHSGTFQSVKKNIFESKVSIKNSKKLNSPPVQLEYDDGVFETLTARATRAEMERDALEEELLEILKVLNKKEKG</sequence>
<feature type="compositionally biased region" description="Polar residues" evidence="2">
    <location>
        <begin position="354"/>
        <end position="364"/>
    </location>
</feature>
<evidence type="ECO:0000256" key="1">
    <source>
        <dbReference type="SAM" id="Coils"/>
    </source>
</evidence>
<proteinExistence type="predicted"/>
<keyword evidence="1" id="KW-0175">Coiled coil</keyword>
<dbReference type="Proteomes" id="UP001211907">
    <property type="component" value="Unassembled WGS sequence"/>
</dbReference>
<feature type="coiled-coil region" evidence="1">
    <location>
        <begin position="489"/>
        <end position="516"/>
    </location>
</feature>
<keyword evidence="4" id="KW-1185">Reference proteome</keyword>
<dbReference type="AlphaFoldDB" id="A0AAD5XJ27"/>
<evidence type="ECO:0000313" key="3">
    <source>
        <dbReference type="EMBL" id="KAJ3131615.1"/>
    </source>
</evidence>
<evidence type="ECO:0000256" key="2">
    <source>
        <dbReference type="SAM" id="MobiDB-lite"/>
    </source>
</evidence>
<organism evidence="3 4">
    <name type="scientific">Physocladia obscura</name>
    <dbReference type="NCBI Taxonomy" id="109957"/>
    <lineage>
        <taxon>Eukaryota</taxon>
        <taxon>Fungi</taxon>
        <taxon>Fungi incertae sedis</taxon>
        <taxon>Chytridiomycota</taxon>
        <taxon>Chytridiomycota incertae sedis</taxon>
        <taxon>Chytridiomycetes</taxon>
        <taxon>Chytridiales</taxon>
        <taxon>Chytriomycetaceae</taxon>
        <taxon>Physocladia</taxon>
    </lineage>
</organism>
<feature type="region of interest" description="Disordered" evidence="2">
    <location>
        <begin position="346"/>
        <end position="370"/>
    </location>
</feature>
<evidence type="ECO:0000313" key="4">
    <source>
        <dbReference type="Proteomes" id="UP001211907"/>
    </source>
</evidence>